<feature type="transmembrane region" description="Helical" evidence="1">
    <location>
        <begin position="71"/>
        <end position="91"/>
    </location>
</feature>
<keyword evidence="3" id="KW-1185">Reference proteome</keyword>
<keyword evidence="1" id="KW-0812">Transmembrane</keyword>
<sequence length="100" mass="10422">MRQSNVGDALITLVLGPFIGFAIGGLFYAVARMYVSMKPTEGPFTAAYDTIGTSLSISYSLFQLASSLETWIAIAVIAFASYSLFASLGGGRGRGGLGGR</sequence>
<dbReference type="AlphaFoldDB" id="A0A2A5QU70"/>
<dbReference type="RefSeq" id="WP_097379320.1">
    <property type="nucleotide sequence ID" value="NZ_NXNI01000001.1"/>
</dbReference>
<keyword evidence="1" id="KW-0472">Membrane</keyword>
<reference evidence="2 3" key="1">
    <citation type="submission" date="2017-09" db="EMBL/GenBank/DDBJ databases">
        <title>Genome sequences of Natrinema ejinorence JCM 13890T.</title>
        <authorList>
            <person name="Roh S.W."/>
            <person name="Kim Y.B."/>
            <person name="Kim J.Y."/>
        </authorList>
    </citation>
    <scope>NUCLEOTIDE SEQUENCE [LARGE SCALE GENOMIC DNA]</scope>
    <source>
        <strain evidence="2 3">JCM 13890</strain>
    </source>
</reference>
<name>A0A2A5QU70_9EURY</name>
<proteinExistence type="predicted"/>
<evidence type="ECO:0000313" key="3">
    <source>
        <dbReference type="Proteomes" id="UP000219689"/>
    </source>
</evidence>
<comment type="caution">
    <text evidence="2">The sequence shown here is derived from an EMBL/GenBank/DDBJ whole genome shotgun (WGS) entry which is preliminary data.</text>
</comment>
<evidence type="ECO:0000313" key="2">
    <source>
        <dbReference type="EMBL" id="PCR90372.1"/>
    </source>
</evidence>
<protein>
    <submittedName>
        <fullName evidence="2">Uncharacterized protein</fullName>
    </submittedName>
</protein>
<accession>A0A2A5QU70</accession>
<keyword evidence="1" id="KW-1133">Transmembrane helix</keyword>
<evidence type="ECO:0000256" key="1">
    <source>
        <dbReference type="SAM" id="Phobius"/>
    </source>
</evidence>
<dbReference type="EMBL" id="NXNI01000001">
    <property type="protein sequence ID" value="PCR90372.1"/>
    <property type="molecule type" value="Genomic_DNA"/>
</dbReference>
<dbReference type="Proteomes" id="UP000219689">
    <property type="component" value="Unassembled WGS sequence"/>
</dbReference>
<feature type="transmembrane region" description="Helical" evidence="1">
    <location>
        <begin position="9"/>
        <end position="31"/>
    </location>
</feature>
<gene>
    <name evidence="2" type="ORF">CP557_07365</name>
</gene>
<organism evidence="2 3">
    <name type="scientific">Natrinema ejinorense</name>
    <dbReference type="NCBI Taxonomy" id="373386"/>
    <lineage>
        <taxon>Archaea</taxon>
        <taxon>Methanobacteriati</taxon>
        <taxon>Methanobacteriota</taxon>
        <taxon>Stenosarchaea group</taxon>
        <taxon>Halobacteria</taxon>
        <taxon>Halobacteriales</taxon>
        <taxon>Natrialbaceae</taxon>
        <taxon>Natrinema</taxon>
    </lineage>
</organism>